<protein>
    <submittedName>
        <fullName evidence="5">Chondramide synthase cmdD</fullName>
    </submittedName>
</protein>
<dbReference type="SUPFAM" id="SSF52777">
    <property type="entry name" value="CoA-dependent acyltransferases"/>
    <property type="match status" value="2"/>
</dbReference>
<feature type="domain" description="Carrier" evidence="4">
    <location>
        <begin position="521"/>
        <end position="596"/>
    </location>
</feature>
<dbReference type="Pfam" id="PF00550">
    <property type="entry name" value="PP-binding"/>
    <property type="match status" value="1"/>
</dbReference>
<evidence type="ECO:0000313" key="5">
    <source>
        <dbReference type="EMBL" id="QDU24171.1"/>
    </source>
</evidence>
<keyword evidence="6" id="KW-1185">Reference proteome</keyword>
<dbReference type="PROSITE" id="PS50075">
    <property type="entry name" value="CARRIER"/>
    <property type="match status" value="1"/>
</dbReference>
<evidence type="ECO:0000313" key="6">
    <source>
        <dbReference type="Proteomes" id="UP000319576"/>
    </source>
</evidence>
<dbReference type="GO" id="GO:0003824">
    <property type="term" value="F:catalytic activity"/>
    <property type="evidence" value="ECO:0007669"/>
    <property type="project" value="InterPro"/>
</dbReference>
<dbReference type="GO" id="GO:0044550">
    <property type="term" value="P:secondary metabolite biosynthetic process"/>
    <property type="evidence" value="ECO:0007669"/>
    <property type="project" value="TreeGrafter"/>
</dbReference>
<dbReference type="KEGG" id="uli:ETAA1_61850"/>
<dbReference type="GO" id="GO:0031177">
    <property type="term" value="F:phosphopantetheine binding"/>
    <property type="evidence" value="ECO:0007669"/>
    <property type="project" value="InterPro"/>
</dbReference>
<dbReference type="Pfam" id="PF00668">
    <property type="entry name" value="Condensation"/>
    <property type="match status" value="1"/>
</dbReference>
<dbReference type="SUPFAM" id="SSF53474">
    <property type="entry name" value="alpha/beta-Hydrolases"/>
    <property type="match status" value="1"/>
</dbReference>
<dbReference type="PANTHER" id="PTHR45527">
    <property type="entry name" value="NONRIBOSOMAL PEPTIDE SYNTHETASE"/>
    <property type="match status" value="1"/>
</dbReference>
<dbReference type="Proteomes" id="UP000319576">
    <property type="component" value="Chromosome"/>
</dbReference>
<proteinExistence type="predicted"/>
<keyword evidence="2" id="KW-0597">Phosphoprotein</keyword>
<dbReference type="SUPFAM" id="SSF47336">
    <property type="entry name" value="ACP-like"/>
    <property type="match status" value="1"/>
</dbReference>
<organism evidence="5 6">
    <name type="scientific">Urbifossiella limnaea</name>
    <dbReference type="NCBI Taxonomy" id="2528023"/>
    <lineage>
        <taxon>Bacteria</taxon>
        <taxon>Pseudomonadati</taxon>
        <taxon>Planctomycetota</taxon>
        <taxon>Planctomycetia</taxon>
        <taxon>Gemmatales</taxon>
        <taxon>Gemmataceae</taxon>
        <taxon>Urbifossiella</taxon>
    </lineage>
</organism>
<dbReference type="RefSeq" id="WP_145244355.1">
    <property type="nucleotide sequence ID" value="NZ_CP036273.1"/>
</dbReference>
<dbReference type="Gene3D" id="3.30.559.30">
    <property type="entry name" value="Nonribosomal peptide synthetase, condensation domain"/>
    <property type="match status" value="1"/>
</dbReference>
<dbReference type="OrthoDB" id="249225at2"/>
<dbReference type="PANTHER" id="PTHR45527:SF1">
    <property type="entry name" value="FATTY ACID SYNTHASE"/>
    <property type="match status" value="1"/>
</dbReference>
<dbReference type="CDD" id="cd19531">
    <property type="entry name" value="LCL_NRPS-like"/>
    <property type="match status" value="1"/>
</dbReference>
<accession>A0A517Y362</accession>
<dbReference type="InterPro" id="IPR029058">
    <property type="entry name" value="AB_hydrolase_fold"/>
</dbReference>
<dbReference type="Gene3D" id="3.40.50.1820">
    <property type="entry name" value="alpha/beta hydrolase"/>
    <property type="match status" value="1"/>
</dbReference>
<dbReference type="EMBL" id="CP036273">
    <property type="protein sequence ID" value="QDU24171.1"/>
    <property type="molecule type" value="Genomic_DNA"/>
</dbReference>
<gene>
    <name evidence="5" type="primary">cmdD</name>
    <name evidence="5" type="ORF">ETAA1_61850</name>
</gene>
<name>A0A517Y362_9BACT</name>
<dbReference type="InterPro" id="IPR020806">
    <property type="entry name" value="PKS_PP-bd"/>
</dbReference>
<feature type="region of interest" description="Disordered" evidence="3">
    <location>
        <begin position="455"/>
        <end position="498"/>
    </location>
</feature>
<dbReference type="Pfam" id="PF12146">
    <property type="entry name" value="Hydrolase_4"/>
    <property type="match status" value="1"/>
</dbReference>
<dbReference type="SMART" id="SM00823">
    <property type="entry name" value="PKS_PP"/>
    <property type="match status" value="1"/>
</dbReference>
<evidence type="ECO:0000259" key="4">
    <source>
        <dbReference type="PROSITE" id="PS50075"/>
    </source>
</evidence>
<sequence>MSALRLEPAETPPAAPPGAADAAATEEYAFPAAVGQQKFWLLDQIHPGDPAYNLTIRFRVTGPLRTDVAQQAVDEIVRRHEALRTRFVRDGETLLQVVAPPSPVPLPVDDVERDPDPAQAADRAMAAEARRGFNLETGPVFRARLVRRGADEHMLLITIHQIVSDGWSTGIVLREFAALYEAYDAGRPSPLPEPTLQFADFVLWQSEWLQTPAAAAQLAFWQDHLKGVQPVRIPYDESAASSGSAKGSIESILLPRALTDRLTAAGHQHGATLFMSCLSGLSLLLHSRTGQTDLTVSTPTVGRSKTELEPVVGRFANTVVFRTDLSGDPTFVELLDLSRRTVTDVMANQDIPFTQVLESLPTQGQKDRHALFQMHFIFQKAFLTPATAGPIAITPVRSLSPGAMHELNFFMVERDEGWRASCEYNTARYTPETVRGLLDELQRILEAVAADPSRRVSSFRPADTDPPRPAPYPQPVYQNGRSHARVATPPVSEPATPPVNRLEAYLPTPAVATDPGDARVAPRDEYEVRLAEIWRELLRVDRLCVTANFFDLGGYSLLGARLLVRVQQAFGSRLPPTAVYDSPTVERMAELLRGGPLTPRATTGPSPGTGPAEVAPPGRPVPCFFRQPDRPLYGVYHPAAGPVRREGVVLCAPPGHEYMSSHWCFRLLAAELARAGFPVLRYDPSGVGDSGGEFEQARAAEWIGDVGAAARELADRAGVSDVSLVGLRLGAALAYQATAETRVKHLVLWDPVVNGRQYLAGLRRLHARECPGGRGDPAVEELLGYFYPGPLVEELEQFDLTAGRPAAERVSVLLSQGTDAARLLAHLDGERLRPAVRVAREPGPWEAPVDYTRPVLLHDGRRQVVELLSGGA</sequence>
<evidence type="ECO:0000256" key="2">
    <source>
        <dbReference type="ARBA" id="ARBA00022553"/>
    </source>
</evidence>
<dbReference type="AlphaFoldDB" id="A0A517Y362"/>
<feature type="region of interest" description="Disordered" evidence="3">
    <location>
        <begin position="1"/>
        <end position="22"/>
    </location>
</feature>
<evidence type="ECO:0000256" key="1">
    <source>
        <dbReference type="ARBA" id="ARBA00022450"/>
    </source>
</evidence>
<keyword evidence="1" id="KW-0596">Phosphopantetheine</keyword>
<evidence type="ECO:0000256" key="3">
    <source>
        <dbReference type="SAM" id="MobiDB-lite"/>
    </source>
</evidence>
<reference evidence="5 6" key="1">
    <citation type="submission" date="2019-02" db="EMBL/GenBank/DDBJ databases">
        <title>Deep-cultivation of Planctomycetes and their phenomic and genomic characterization uncovers novel biology.</title>
        <authorList>
            <person name="Wiegand S."/>
            <person name="Jogler M."/>
            <person name="Boedeker C."/>
            <person name="Pinto D."/>
            <person name="Vollmers J."/>
            <person name="Rivas-Marin E."/>
            <person name="Kohn T."/>
            <person name="Peeters S.H."/>
            <person name="Heuer A."/>
            <person name="Rast P."/>
            <person name="Oberbeckmann S."/>
            <person name="Bunk B."/>
            <person name="Jeske O."/>
            <person name="Meyerdierks A."/>
            <person name="Storesund J.E."/>
            <person name="Kallscheuer N."/>
            <person name="Luecker S."/>
            <person name="Lage O.M."/>
            <person name="Pohl T."/>
            <person name="Merkel B.J."/>
            <person name="Hornburger P."/>
            <person name="Mueller R.-W."/>
            <person name="Bruemmer F."/>
            <person name="Labrenz M."/>
            <person name="Spormann A.M."/>
            <person name="Op den Camp H."/>
            <person name="Overmann J."/>
            <person name="Amann R."/>
            <person name="Jetten M.S.M."/>
            <person name="Mascher T."/>
            <person name="Medema M.H."/>
            <person name="Devos D.P."/>
            <person name="Kaster A.-K."/>
            <person name="Ovreas L."/>
            <person name="Rohde M."/>
            <person name="Galperin M.Y."/>
            <person name="Jogler C."/>
        </authorList>
    </citation>
    <scope>NUCLEOTIDE SEQUENCE [LARGE SCALE GENOMIC DNA]</scope>
    <source>
        <strain evidence="5 6">ETA_A1</strain>
    </source>
</reference>
<dbReference type="InterPro" id="IPR022742">
    <property type="entry name" value="Hydrolase_4"/>
</dbReference>
<dbReference type="GO" id="GO:0005829">
    <property type="term" value="C:cytosol"/>
    <property type="evidence" value="ECO:0007669"/>
    <property type="project" value="TreeGrafter"/>
</dbReference>
<dbReference type="InterPro" id="IPR036736">
    <property type="entry name" value="ACP-like_sf"/>
</dbReference>
<dbReference type="Gene3D" id="3.30.559.10">
    <property type="entry name" value="Chloramphenicol acetyltransferase-like domain"/>
    <property type="match status" value="1"/>
</dbReference>
<feature type="region of interest" description="Disordered" evidence="3">
    <location>
        <begin position="595"/>
        <end position="617"/>
    </location>
</feature>
<dbReference type="InterPro" id="IPR009081">
    <property type="entry name" value="PP-bd_ACP"/>
</dbReference>
<dbReference type="InterPro" id="IPR023213">
    <property type="entry name" value="CAT-like_dom_sf"/>
</dbReference>
<dbReference type="GO" id="GO:0043041">
    <property type="term" value="P:amino acid activation for nonribosomal peptide biosynthetic process"/>
    <property type="evidence" value="ECO:0007669"/>
    <property type="project" value="TreeGrafter"/>
</dbReference>
<dbReference type="Gene3D" id="1.10.1200.10">
    <property type="entry name" value="ACP-like"/>
    <property type="match status" value="1"/>
</dbReference>
<dbReference type="InterPro" id="IPR001242">
    <property type="entry name" value="Condensation_dom"/>
</dbReference>